<sequence>MTDAGWAGVRDLLPVPGWLEGRGRGAGGYCHRKMVDAVRYLVDNGIKWRAMPTDSPAWDRVYAFWRRWRNKGLISELHRACCSRATAWGGGSDGRSIPAAGPAVARAAGASCPPRGLQGPLPGAHPVPRDIRQGRGERHASVWVCQKFGVTGVVEVMGGRRRVGRRR</sequence>
<dbReference type="PANTHER" id="PTHR30007">
    <property type="entry name" value="PHP DOMAIN PROTEIN"/>
    <property type="match status" value="1"/>
</dbReference>
<accession>A0ABT0XCB0</accession>
<protein>
    <submittedName>
        <fullName evidence="2">Transposase</fullName>
    </submittedName>
</protein>
<dbReference type="Pfam" id="PF13340">
    <property type="entry name" value="DUF4096"/>
    <property type="match status" value="1"/>
</dbReference>
<dbReference type="PANTHER" id="PTHR30007:SF0">
    <property type="entry name" value="TRANSPOSASE"/>
    <property type="match status" value="1"/>
</dbReference>
<evidence type="ECO:0000313" key="2">
    <source>
        <dbReference type="EMBL" id="MCM2580151.1"/>
    </source>
</evidence>
<organism evidence="2 3">
    <name type="scientific">Streptomyces meridianus</name>
    <dbReference type="NCBI Taxonomy" id="2938945"/>
    <lineage>
        <taxon>Bacteria</taxon>
        <taxon>Bacillati</taxon>
        <taxon>Actinomycetota</taxon>
        <taxon>Actinomycetes</taxon>
        <taxon>Kitasatosporales</taxon>
        <taxon>Streptomycetaceae</taxon>
        <taxon>Streptomyces</taxon>
    </lineage>
</organism>
<dbReference type="EMBL" id="JAMQGM010000052">
    <property type="protein sequence ID" value="MCM2580151.1"/>
    <property type="molecule type" value="Genomic_DNA"/>
</dbReference>
<dbReference type="InterPro" id="IPR025161">
    <property type="entry name" value="IS402-like_dom"/>
</dbReference>
<proteinExistence type="predicted"/>
<evidence type="ECO:0000313" key="3">
    <source>
        <dbReference type="Proteomes" id="UP001167160"/>
    </source>
</evidence>
<feature type="domain" description="Insertion element IS402-like" evidence="1">
    <location>
        <begin position="1"/>
        <end position="78"/>
    </location>
</feature>
<gene>
    <name evidence="2" type="ORF">M1E25_22860</name>
</gene>
<comment type="caution">
    <text evidence="2">The sequence shown here is derived from an EMBL/GenBank/DDBJ whole genome shotgun (WGS) entry which is preliminary data.</text>
</comment>
<dbReference type="Proteomes" id="UP001167160">
    <property type="component" value="Unassembled WGS sequence"/>
</dbReference>
<keyword evidence="3" id="KW-1185">Reference proteome</keyword>
<name>A0ABT0XCB0_9ACTN</name>
<reference evidence="2" key="1">
    <citation type="journal article" date="2023" name="Int. J. Syst. Evol. Microbiol.">
        <title>Streptomyces meridianus sp. nov. isolated from brackish water of the Tagus estuary in Alcochete, Portugal.</title>
        <authorList>
            <person name="Santos J.D.N."/>
            <person name="Klimek D."/>
            <person name="Calusinska M."/>
            <person name="Lobo Da Cunha A."/>
            <person name="Catita J."/>
            <person name="Goncalves H."/>
            <person name="Gonzalez I."/>
            <person name="Reyes F."/>
            <person name="Lage O.M."/>
        </authorList>
    </citation>
    <scope>NUCLEOTIDE SEQUENCE</scope>
    <source>
        <strain evidence="2">MTZ3.1</strain>
    </source>
</reference>
<dbReference type="RefSeq" id="WP_251418719.1">
    <property type="nucleotide sequence ID" value="NZ_JAMQGM010000052.1"/>
</dbReference>
<evidence type="ECO:0000259" key="1">
    <source>
        <dbReference type="Pfam" id="PF13340"/>
    </source>
</evidence>